<dbReference type="SUPFAM" id="SSF48371">
    <property type="entry name" value="ARM repeat"/>
    <property type="match status" value="2"/>
</dbReference>
<keyword evidence="2" id="KW-1185">Reference proteome</keyword>
<protein>
    <recommendedName>
        <fullName evidence="3">Importin N-terminal domain-containing protein</fullName>
    </recommendedName>
</protein>
<dbReference type="GO" id="GO:0008139">
    <property type="term" value="F:nuclear localization sequence binding"/>
    <property type="evidence" value="ECO:0000318"/>
    <property type="project" value="GO_Central"/>
</dbReference>
<reference evidence="1" key="2">
    <citation type="journal article" date="2007" name="Science">
        <title>Draft genome sequence of the sexually transmitted pathogen Trichomonas vaginalis.</title>
        <authorList>
            <person name="Carlton J.M."/>
            <person name="Hirt R.P."/>
            <person name="Silva J.C."/>
            <person name="Delcher A.L."/>
            <person name="Schatz M."/>
            <person name="Zhao Q."/>
            <person name="Wortman J.R."/>
            <person name="Bidwell S.L."/>
            <person name="Alsmark U.C.M."/>
            <person name="Besteiro S."/>
            <person name="Sicheritz-Ponten T."/>
            <person name="Noel C.J."/>
            <person name="Dacks J.B."/>
            <person name="Foster P.G."/>
            <person name="Simillion C."/>
            <person name="Van de Peer Y."/>
            <person name="Miranda-Saavedra D."/>
            <person name="Barton G.J."/>
            <person name="Westrop G.D."/>
            <person name="Mueller S."/>
            <person name="Dessi D."/>
            <person name="Fiori P.L."/>
            <person name="Ren Q."/>
            <person name="Paulsen I."/>
            <person name="Zhang H."/>
            <person name="Bastida-Corcuera F.D."/>
            <person name="Simoes-Barbosa A."/>
            <person name="Brown M.T."/>
            <person name="Hayes R.D."/>
            <person name="Mukherjee M."/>
            <person name="Okumura C.Y."/>
            <person name="Schneider R."/>
            <person name="Smith A.J."/>
            <person name="Vanacova S."/>
            <person name="Villalvazo M."/>
            <person name="Haas B.J."/>
            <person name="Pertea M."/>
            <person name="Feldblyum T.V."/>
            <person name="Utterback T.R."/>
            <person name="Shu C.L."/>
            <person name="Osoegawa K."/>
            <person name="de Jong P.J."/>
            <person name="Hrdy I."/>
            <person name="Horvathova L."/>
            <person name="Zubacova Z."/>
            <person name="Dolezal P."/>
            <person name="Malik S.B."/>
            <person name="Logsdon J.M. Jr."/>
            <person name="Henze K."/>
            <person name="Gupta A."/>
            <person name="Wang C.C."/>
            <person name="Dunne R.L."/>
            <person name="Upcroft J.A."/>
            <person name="Upcroft P."/>
            <person name="White O."/>
            <person name="Salzberg S.L."/>
            <person name="Tang P."/>
            <person name="Chiu C.-H."/>
            <person name="Lee Y.-S."/>
            <person name="Embley T.M."/>
            <person name="Coombs G.H."/>
            <person name="Mottram J.C."/>
            <person name="Tachezy J."/>
            <person name="Fraser-Liggett C.M."/>
            <person name="Johnson P.J."/>
        </authorList>
    </citation>
    <scope>NUCLEOTIDE SEQUENCE [LARGE SCALE GENOMIC DNA]</scope>
    <source>
        <strain evidence="1">G3</strain>
    </source>
</reference>
<dbReference type="GO" id="GO:0005634">
    <property type="term" value="C:nucleus"/>
    <property type="evidence" value="ECO:0000318"/>
    <property type="project" value="GO_Central"/>
</dbReference>
<dbReference type="OrthoDB" id="7862313at2759"/>
<dbReference type="GO" id="GO:0006606">
    <property type="term" value="P:protein import into nucleus"/>
    <property type="evidence" value="ECO:0000318"/>
    <property type="project" value="GO_Central"/>
</dbReference>
<gene>
    <name evidence="1" type="ORF">TVAG_182660</name>
</gene>
<dbReference type="InterPro" id="IPR016024">
    <property type="entry name" value="ARM-type_fold"/>
</dbReference>
<dbReference type="Gene3D" id="1.25.10.10">
    <property type="entry name" value="Leucine-rich Repeat Variant"/>
    <property type="match status" value="2"/>
</dbReference>
<dbReference type="AlphaFoldDB" id="A2D904"/>
<reference evidence="1" key="1">
    <citation type="submission" date="2006-10" db="EMBL/GenBank/DDBJ databases">
        <authorList>
            <person name="Amadeo P."/>
            <person name="Zhao Q."/>
            <person name="Wortman J."/>
            <person name="Fraser-Liggett C."/>
            <person name="Carlton J."/>
        </authorList>
    </citation>
    <scope>NUCLEOTIDE SEQUENCE</scope>
    <source>
        <strain evidence="1">G3</strain>
    </source>
</reference>
<accession>A2D904</accession>
<name>A2D904_TRIV3</name>
<dbReference type="VEuPathDB" id="TrichDB:TVAG_182660"/>
<dbReference type="GO" id="GO:0005737">
    <property type="term" value="C:cytoplasm"/>
    <property type="evidence" value="ECO:0000318"/>
    <property type="project" value="GO_Central"/>
</dbReference>
<dbReference type="VEuPathDB" id="TrichDB:TVAGG3_0529140"/>
<evidence type="ECO:0000313" key="1">
    <source>
        <dbReference type="EMBL" id="EAY23030.1"/>
    </source>
</evidence>
<dbReference type="KEGG" id="tva:5468589"/>
<dbReference type="GO" id="GO:0061608">
    <property type="term" value="F:nuclear import signal receptor activity"/>
    <property type="evidence" value="ECO:0000318"/>
    <property type="project" value="GO_Central"/>
</dbReference>
<dbReference type="InterPro" id="IPR011989">
    <property type="entry name" value="ARM-like"/>
</dbReference>
<dbReference type="EMBL" id="DS113180">
    <property type="protein sequence ID" value="EAY23030.1"/>
    <property type="molecule type" value="Genomic_DNA"/>
</dbReference>
<proteinExistence type="predicted"/>
<evidence type="ECO:0000313" key="2">
    <source>
        <dbReference type="Proteomes" id="UP000001542"/>
    </source>
</evidence>
<sequence length="1036" mass="119621">MSNLIREQFQAMINQQVTSNLTDDLLSLFELDDAMPNMLEILNDPDQRMRKYAAVNFRLVVEKQWEALEDNGSAESYLNQFLKFLQKETDNNIIENFMHSIERVLEKYGSMWLDLFNFAFEIAQTRTVTALIILVYATHTVENDFICQIAESIIQLVSQAATTITDKKGKVRAFQLFAEAFDRDEPLFQPYPDSFLQIFSLMMETYVNDLKNPVQPMAQAEEIVNLESEVISTVLRWNFPFVDFSQTYEYLLQLLQDETISSDLIYSLFDPIQAIIETHGNIIREYLPATLDLFLNYSAAKCIEGSFSDQSLNIGEVVDALSMHMLPSDFIKYITEYRSKASTFGEHYAWMLILNHACQNIMDEIEMHINDILQPLLDILEEGNESLAQISMLTMYSIIDVCERAAEGYTNKILESVLAYKDGELEGTVIAMCQVISVLFSYNFAETEIVIEVVGIIVQTFENRTDATEKKYMMEVFNMAIQSCESACVQFDESVFHLIEHYSQTTEQEEIAIKPDALEAVGSIVSFYPDLSEEQIEFYVNLLINNLCEADDIDNLNSVSRAFSTIIKNRKEAINLLVATSVLMSLMAVIDAIYKNYVSQDFSESELAQNQITTVGSFIRLETRLLKSYKDDFLAINDESSDEEKEILKSFLTNVTSLVIQFQQYSNESYLLQYLLNLGIPIFEIPIEQLENNKLTSEDFIKEYMLKLMACFPEDDKDNVMSALRNATKIVKKRQNSQEENVFSQYVPELYDYAIKACNRELPVLEEVDEKFKYDPDIIYHAHNLISNIILYYPDTVDLSAFLNYVVNAIDKFGEYEICELFSPLASYPHCVESIPDEILDLAVKSLNLCDFSHPPNPIYFFLELTEEKPQLMTAFLQQYPQFIELLFNVLTKEDNRERYYAETIANAASLILSLTNKIGQIPIDQFLPHIVNKLPYKRDTIEGKKIALWVVDLIQNNKMQIDKSVEFEILRGLILQMSMNDSELEKYEFNDEERNRIVHVIMSLSKSNPDFIPTIFENISDVKKMMFQKHTNIEF</sequence>
<dbReference type="FunCoup" id="A2D904">
    <property type="interactions" value="656"/>
</dbReference>
<organism evidence="1 2">
    <name type="scientific">Trichomonas vaginalis (strain ATCC PRA-98 / G3)</name>
    <dbReference type="NCBI Taxonomy" id="412133"/>
    <lineage>
        <taxon>Eukaryota</taxon>
        <taxon>Metamonada</taxon>
        <taxon>Parabasalia</taxon>
        <taxon>Trichomonadida</taxon>
        <taxon>Trichomonadidae</taxon>
        <taxon>Trichomonas</taxon>
    </lineage>
</organism>
<dbReference type="RefSeq" id="XP_001584016.1">
    <property type="nucleotide sequence ID" value="XM_001583966.1"/>
</dbReference>
<dbReference type="InParanoid" id="A2D904"/>
<evidence type="ECO:0008006" key="3">
    <source>
        <dbReference type="Google" id="ProtNLM"/>
    </source>
</evidence>
<dbReference type="Proteomes" id="UP000001542">
    <property type="component" value="Unassembled WGS sequence"/>
</dbReference>